<evidence type="ECO:0000259" key="10">
    <source>
        <dbReference type="PROSITE" id="PS50262"/>
    </source>
</evidence>
<organism evidence="11 12">
    <name type="scientific">Holothuria leucospilota</name>
    <name type="common">Black long sea cucumber</name>
    <name type="synonym">Mertensiothuria leucospilota</name>
    <dbReference type="NCBI Taxonomy" id="206669"/>
    <lineage>
        <taxon>Eukaryota</taxon>
        <taxon>Metazoa</taxon>
        <taxon>Echinodermata</taxon>
        <taxon>Eleutherozoa</taxon>
        <taxon>Echinozoa</taxon>
        <taxon>Holothuroidea</taxon>
        <taxon>Aspidochirotacea</taxon>
        <taxon>Aspidochirotida</taxon>
        <taxon>Holothuriidae</taxon>
        <taxon>Holothuria</taxon>
    </lineage>
</organism>
<dbReference type="InterPro" id="IPR017452">
    <property type="entry name" value="GPCR_Rhodpsn_7TM"/>
</dbReference>
<dbReference type="SUPFAM" id="SSF81321">
    <property type="entry name" value="Family A G protein-coupled receptor-like"/>
    <property type="match status" value="1"/>
</dbReference>
<reference evidence="11" key="1">
    <citation type="submission" date="2021-10" db="EMBL/GenBank/DDBJ databases">
        <title>Tropical sea cucumber genome reveals ecological adaptation and Cuvierian tubules defense mechanism.</title>
        <authorList>
            <person name="Chen T."/>
        </authorList>
    </citation>
    <scope>NUCLEOTIDE SEQUENCE</scope>
    <source>
        <strain evidence="11">Nanhai2018</strain>
        <tissue evidence="11">Muscle</tissue>
    </source>
</reference>
<protein>
    <submittedName>
        <fullName evidence="11">Neuropeptide SIFamide receptor</fullName>
    </submittedName>
</protein>
<evidence type="ECO:0000256" key="4">
    <source>
        <dbReference type="ARBA" id="ARBA00022989"/>
    </source>
</evidence>
<evidence type="ECO:0000256" key="1">
    <source>
        <dbReference type="ARBA" id="ARBA00004651"/>
    </source>
</evidence>
<keyword evidence="2" id="KW-1003">Cell membrane</keyword>
<dbReference type="PROSITE" id="PS50262">
    <property type="entry name" value="G_PROTEIN_RECEP_F1_2"/>
    <property type="match status" value="1"/>
</dbReference>
<dbReference type="GO" id="GO:0004930">
    <property type="term" value="F:G protein-coupled receptor activity"/>
    <property type="evidence" value="ECO:0007669"/>
    <property type="project" value="UniProtKB-KW"/>
</dbReference>
<dbReference type="InterPro" id="IPR000276">
    <property type="entry name" value="GPCR_Rhodpsn"/>
</dbReference>
<evidence type="ECO:0000256" key="8">
    <source>
        <dbReference type="ARBA" id="ARBA00023224"/>
    </source>
</evidence>
<accession>A0A9Q1BCC7</accession>
<dbReference type="AlphaFoldDB" id="A0A9Q1BCC7"/>
<dbReference type="PANTHER" id="PTHR24228:SF75">
    <property type="entry name" value="G-PROTEIN COUPLED RECEPTORS FAMILY 1 PROFILE DOMAIN-CONTAINING PROTEIN"/>
    <property type="match status" value="1"/>
</dbReference>
<keyword evidence="5" id="KW-0297">G-protein coupled receptor</keyword>
<feature type="transmembrane region" description="Helical" evidence="9">
    <location>
        <begin position="29"/>
        <end position="53"/>
    </location>
</feature>
<sequence length="76" mass="8113">MCIVGCIGNSLVIGAVLTHKRLRTLGNVFVVNLAVTDTFITLFVATFGMVGILSDGYFYRDKPVLCNVIGAVCMVA</sequence>
<dbReference type="Gene3D" id="1.20.1070.10">
    <property type="entry name" value="Rhodopsin 7-helix transmembrane proteins"/>
    <property type="match status" value="1"/>
</dbReference>
<comment type="caution">
    <text evidence="11">The sequence shown here is derived from an EMBL/GenBank/DDBJ whole genome shotgun (WGS) entry which is preliminary data.</text>
</comment>
<keyword evidence="8" id="KW-0807">Transducer</keyword>
<gene>
    <name evidence="11" type="ORF">HOLleu_39837</name>
</gene>
<evidence type="ECO:0000256" key="3">
    <source>
        <dbReference type="ARBA" id="ARBA00022692"/>
    </source>
</evidence>
<keyword evidence="6 9" id="KW-0472">Membrane</keyword>
<evidence type="ECO:0000256" key="2">
    <source>
        <dbReference type="ARBA" id="ARBA00022475"/>
    </source>
</evidence>
<dbReference type="Proteomes" id="UP001152320">
    <property type="component" value="Chromosome 22"/>
</dbReference>
<evidence type="ECO:0000256" key="7">
    <source>
        <dbReference type="ARBA" id="ARBA00023170"/>
    </source>
</evidence>
<comment type="subcellular location">
    <subcellularLocation>
        <location evidence="1">Cell membrane</location>
        <topology evidence="1">Multi-pass membrane protein</topology>
    </subcellularLocation>
</comment>
<keyword evidence="12" id="KW-1185">Reference proteome</keyword>
<feature type="domain" description="G-protein coupled receptors family 1 profile" evidence="10">
    <location>
        <begin position="8"/>
        <end position="76"/>
    </location>
</feature>
<evidence type="ECO:0000256" key="6">
    <source>
        <dbReference type="ARBA" id="ARBA00023136"/>
    </source>
</evidence>
<keyword evidence="7 11" id="KW-0675">Receptor</keyword>
<name>A0A9Q1BCC7_HOLLE</name>
<evidence type="ECO:0000313" key="11">
    <source>
        <dbReference type="EMBL" id="KAJ8020283.1"/>
    </source>
</evidence>
<proteinExistence type="predicted"/>
<dbReference type="PANTHER" id="PTHR24228">
    <property type="entry name" value="B2 BRADYKININ RECEPTOR/ANGIOTENSIN II RECEPTOR"/>
    <property type="match status" value="1"/>
</dbReference>
<evidence type="ECO:0000313" key="12">
    <source>
        <dbReference type="Proteomes" id="UP001152320"/>
    </source>
</evidence>
<dbReference type="OrthoDB" id="10044919at2759"/>
<dbReference type="EMBL" id="JAIZAY010000022">
    <property type="protein sequence ID" value="KAJ8020283.1"/>
    <property type="molecule type" value="Genomic_DNA"/>
</dbReference>
<evidence type="ECO:0000256" key="9">
    <source>
        <dbReference type="SAM" id="Phobius"/>
    </source>
</evidence>
<evidence type="ECO:0000256" key="5">
    <source>
        <dbReference type="ARBA" id="ARBA00023040"/>
    </source>
</evidence>
<keyword evidence="4 9" id="KW-1133">Transmembrane helix</keyword>
<dbReference type="GO" id="GO:0005886">
    <property type="term" value="C:plasma membrane"/>
    <property type="evidence" value="ECO:0007669"/>
    <property type="project" value="UniProtKB-SubCell"/>
</dbReference>
<dbReference type="Pfam" id="PF00001">
    <property type="entry name" value="7tm_1"/>
    <property type="match status" value="1"/>
</dbReference>
<keyword evidence="3 9" id="KW-0812">Transmembrane</keyword>